<evidence type="ECO:0000313" key="3">
    <source>
        <dbReference type="RefSeq" id="XP_025418678.1"/>
    </source>
</evidence>
<comment type="similarity">
    <text evidence="1">Belongs to the RRN3 family.</text>
</comment>
<accession>A0A8B8G751</accession>
<reference evidence="3" key="1">
    <citation type="submission" date="2025-08" db="UniProtKB">
        <authorList>
            <consortium name="RefSeq"/>
        </authorList>
    </citation>
    <scope>IDENTIFICATION</scope>
    <source>
        <tissue evidence="3">Whole body</tissue>
    </source>
</reference>
<dbReference type="GO" id="GO:0006361">
    <property type="term" value="P:transcription initiation at RNA polymerase I promoter"/>
    <property type="evidence" value="ECO:0007669"/>
    <property type="project" value="InterPro"/>
</dbReference>
<evidence type="ECO:0000256" key="1">
    <source>
        <dbReference type="ARBA" id="ARBA00010098"/>
    </source>
</evidence>
<organism evidence="2 3">
    <name type="scientific">Sipha flava</name>
    <name type="common">yellow sugarcane aphid</name>
    <dbReference type="NCBI Taxonomy" id="143950"/>
    <lineage>
        <taxon>Eukaryota</taxon>
        <taxon>Metazoa</taxon>
        <taxon>Ecdysozoa</taxon>
        <taxon>Arthropoda</taxon>
        <taxon>Hexapoda</taxon>
        <taxon>Insecta</taxon>
        <taxon>Pterygota</taxon>
        <taxon>Neoptera</taxon>
        <taxon>Paraneoptera</taxon>
        <taxon>Hemiptera</taxon>
        <taxon>Sternorrhyncha</taxon>
        <taxon>Aphidomorpha</taxon>
        <taxon>Aphidoidea</taxon>
        <taxon>Aphididae</taxon>
        <taxon>Sipha</taxon>
    </lineage>
</organism>
<dbReference type="Proteomes" id="UP000694846">
    <property type="component" value="Unplaced"/>
</dbReference>
<dbReference type="PANTHER" id="PTHR12790:SF0">
    <property type="entry name" value="RNA POLYMERASE I-SPECIFIC TRANSCRIPTION INITIATION FACTOR RRN3-RELATED"/>
    <property type="match status" value="1"/>
</dbReference>
<dbReference type="RefSeq" id="XP_025418678.1">
    <property type="nucleotide sequence ID" value="XM_025562893.1"/>
</dbReference>
<evidence type="ECO:0000313" key="2">
    <source>
        <dbReference type="Proteomes" id="UP000694846"/>
    </source>
</evidence>
<dbReference type="Pfam" id="PF05327">
    <property type="entry name" value="RRN3"/>
    <property type="match status" value="1"/>
</dbReference>
<dbReference type="GeneID" id="112689262"/>
<dbReference type="GO" id="GO:0001181">
    <property type="term" value="F:RNA polymerase I general transcription initiation factor activity"/>
    <property type="evidence" value="ECO:0007669"/>
    <property type="project" value="InterPro"/>
</dbReference>
<dbReference type="GO" id="GO:0001042">
    <property type="term" value="F:RNA polymerase I core binding"/>
    <property type="evidence" value="ECO:0007669"/>
    <property type="project" value="TreeGrafter"/>
</dbReference>
<dbReference type="InterPro" id="IPR007991">
    <property type="entry name" value="RNA_pol_I_trans_ini_fac_RRN3"/>
</dbReference>
<protein>
    <submittedName>
        <fullName evidence="3">LOW QUALITY PROTEIN: RNA polymerase I-specific transcription initiation factor RRN3-like</fullName>
    </submittedName>
</protein>
<dbReference type="OrthoDB" id="26970at2759"/>
<sequence>TILSLIVTKLVEIDVHIPKDELNRLESNTNVEIENIFPIDVDGERIQVDPEKMEVEVFSRTLDICLRRIFMYMKTTCHDSDGNLIWENTKSLYHDLISVFESEILPTYNSSHVQYIIYYFLSFKITLCENFCNWLWKKCCDVSFPSTLRQAAAGYLASFVCRAPFVSNRVLKNILSNISSWCINYINRVDKTVRVVTENLLRCHAVFYSICQSLFYIISFRHQDLMEGKRNLKFMENLNLSKIVICRLSPLRLCCSAVVNRFAYITKTYQLTYCYVVMDGHIRVTDQSVKDKLYSFFPFDTYVLPRSKDIIMSDLYRRFNDDTKKHTNIDDEDEDKELSFDDNMDISQNMSSTSSPTKTDWLELLVNQHQ</sequence>
<gene>
    <name evidence="3" type="primary">LOC112689262</name>
</gene>
<proteinExistence type="inferred from homology"/>
<keyword evidence="2" id="KW-1185">Reference proteome</keyword>
<dbReference type="GO" id="GO:0005634">
    <property type="term" value="C:nucleus"/>
    <property type="evidence" value="ECO:0007669"/>
    <property type="project" value="TreeGrafter"/>
</dbReference>
<dbReference type="PANTHER" id="PTHR12790">
    <property type="entry name" value="TRANSCRIPTION INITIATION FACTOR IA RRN3"/>
    <property type="match status" value="1"/>
</dbReference>
<feature type="non-terminal residue" evidence="3">
    <location>
        <position position="1"/>
    </location>
</feature>
<dbReference type="AlphaFoldDB" id="A0A8B8G751"/>
<name>A0A8B8G751_9HEMI</name>